<evidence type="ECO:0000256" key="1">
    <source>
        <dbReference type="ARBA" id="ARBA00022857"/>
    </source>
</evidence>
<dbReference type="GO" id="GO:0005783">
    <property type="term" value="C:endoplasmic reticulum"/>
    <property type="evidence" value="ECO:0007669"/>
    <property type="project" value="TreeGrafter"/>
</dbReference>
<dbReference type="PANTHER" id="PTHR43086">
    <property type="entry name" value="VERY-LONG-CHAIN 3-OXOOACYL-COA REDUCTASE"/>
    <property type="match status" value="1"/>
</dbReference>
<comment type="caution">
    <text evidence="3">The sequence shown here is derived from an EMBL/GenBank/DDBJ whole genome shotgun (WGS) entry which is preliminary data.</text>
</comment>
<dbReference type="PRINTS" id="PR00081">
    <property type="entry name" value="GDHRDH"/>
</dbReference>
<dbReference type="GO" id="GO:0030497">
    <property type="term" value="P:fatty acid elongation"/>
    <property type="evidence" value="ECO:0007669"/>
    <property type="project" value="TreeGrafter"/>
</dbReference>
<dbReference type="AlphaFoldDB" id="A0AA38XR94"/>
<keyword evidence="1" id="KW-0521">NADP</keyword>
<reference evidence="3" key="1">
    <citation type="submission" date="2022-10" db="EMBL/GenBank/DDBJ databases">
        <title>Culturing micro-colonial fungi from biological soil crusts in the Mojave desert and describing Neophaeococcomyces mojavensis, and introducing the new genera and species Taxawa tesnikishii.</title>
        <authorList>
            <person name="Kurbessoian T."/>
            <person name="Stajich J.E."/>
        </authorList>
    </citation>
    <scope>NUCLEOTIDE SEQUENCE</scope>
    <source>
        <strain evidence="3">TK_35</strain>
    </source>
</reference>
<name>A0AA38XR94_9EURO</name>
<accession>A0AA38XR94</accession>
<dbReference type="GO" id="GO:0016491">
    <property type="term" value="F:oxidoreductase activity"/>
    <property type="evidence" value="ECO:0007669"/>
    <property type="project" value="UniProtKB-KW"/>
</dbReference>
<dbReference type="PANTHER" id="PTHR43086:SF2">
    <property type="entry name" value="HYDROXYSTEROID DEHYDROGENASE-LIKE PROTEIN 1"/>
    <property type="match status" value="1"/>
</dbReference>
<dbReference type="Pfam" id="PF00106">
    <property type="entry name" value="adh_short"/>
    <property type="match status" value="1"/>
</dbReference>
<organism evidence="3 4">
    <name type="scientific">Knufia peltigerae</name>
    <dbReference type="NCBI Taxonomy" id="1002370"/>
    <lineage>
        <taxon>Eukaryota</taxon>
        <taxon>Fungi</taxon>
        <taxon>Dikarya</taxon>
        <taxon>Ascomycota</taxon>
        <taxon>Pezizomycotina</taxon>
        <taxon>Eurotiomycetes</taxon>
        <taxon>Chaetothyriomycetidae</taxon>
        <taxon>Chaetothyriales</taxon>
        <taxon>Trichomeriaceae</taxon>
        <taxon>Knufia</taxon>
    </lineage>
</organism>
<dbReference type="EMBL" id="JAPDRN010000140">
    <property type="protein sequence ID" value="KAJ9618563.1"/>
    <property type="molecule type" value="Genomic_DNA"/>
</dbReference>
<gene>
    <name evidence="3" type="ORF">H2204_012982</name>
</gene>
<protein>
    <recommendedName>
        <fullName evidence="5">NAD(P)-binding protein</fullName>
    </recommendedName>
</protein>
<keyword evidence="2" id="KW-0560">Oxidoreductase</keyword>
<proteinExistence type="predicted"/>
<dbReference type="Gene3D" id="3.40.50.720">
    <property type="entry name" value="NAD(P)-binding Rossmann-like Domain"/>
    <property type="match status" value="1"/>
</dbReference>
<dbReference type="SUPFAM" id="SSF51735">
    <property type="entry name" value="NAD(P)-binding Rossmann-fold domains"/>
    <property type="match status" value="1"/>
</dbReference>
<dbReference type="Proteomes" id="UP001172681">
    <property type="component" value="Unassembled WGS sequence"/>
</dbReference>
<dbReference type="InterPro" id="IPR002347">
    <property type="entry name" value="SDR_fam"/>
</dbReference>
<sequence>MSSYQYVQKALQVLGALTAVSAVSRVLSLTRLYFSPGGSSLKRWKHGKEPYALVTGGTDGIGLGFVEAIAAQGFNVIILSRTKGKLESRRSALQKQFPNLKFEILVFDALKDPYEGIEKLVASVSHLNITVLVNNMGGIPFIPGYRLLTETSGPQIDTAIDLNARFLSHFTRFMIPVMTKSYPALIANVGSAAQVGIPWAAVYSGTKGFVLSFSEGLSREFKCNDIPIDVLNITLADVSSQQTPTPVHILNPSAKHFSRTAVGRLGAAVASGRNTVTPYIPHALLLWALGPMPEFMKVIITNNMIRGAQEILDKAHGGLKRD</sequence>
<evidence type="ECO:0000313" key="4">
    <source>
        <dbReference type="Proteomes" id="UP001172681"/>
    </source>
</evidence>
<evidence type="ECO:0000256" key="2">
    <source>
        <dbReference type="ARBA" id="ARBA00023002"/>
    </source>
</evidence>
<keyword evidence="4" id="KW-1185">Reference proteome</keyword>
<dbReference type="InterPro" id="IPR036291">
    <property type="entry name" value="NAD(P)-bd_dom_sf"/>
</dbReference>
<evidence type="ECO:0000313" key="3">
    <source>
        <dbReference type="EMBL" id="KAJ9618563.1"/>
    </source>
</evidence>
<evidence type="ECO:0008006" key="5">
    <source>
        <dbReference type="Google" id="ProtNLM"/>
    </source>
</evidence>